<evidence type="ECO:0000313" key="11">
    <source>
        <dbReference type="Proteomes" id="UP000003860"/>
    </source>
</evidence>
<comment type="cofactor">
    <cofactor evidence="1">
        <name>NAD(+)</name>
        <dbReference type="ChEBI" id="CHEBI:57540"/>
    </cofactor>
</comment>
<keyword evidence="4" id="KW-0547">Nucleotide-binding</keyword>
<sequence length="377" mass="42746">MANVDLGLRKWTVNSQREINYDIILTEEVLNPYNEMLLAGGRKNGSRRFVVVDRFIYNMYRDELETYFEKNEIHSKIVPFDSGEKNKSLENYIQVFKELDKFPIDRRGEPIIAIGGGVVTDVIGFIASSYRRGIPHIKVPTTLMGYVDASVGIKVGVNFNGNKNRMGSFEPPKAVILDKGFLKSLPHRHILNGVGEIIKLAVIKDINLFEYLEHNGPECIEAKFQNSAGDSILDASISGMLEELEPNLYEDNLERSVDFGHTFSLALEMHNVDNMLHGEAVAIDVAFSTVLANVHSLLSLEEQNRILILIKKLQLPHCHKSLIPNLLWECLIERTHHRDGLQRVPLPDSIGNCVFVNDITYDEILQTCTIMERLFKV</sequence>
<dbReference type="InterPro" id="IPR050071">
    <property type="entry name" value="Dehydroquinate_synthase"/>
</dbReference>
<keyword evidence="5" id="KW-0520">NAD</keyword>
<dbReference type="PANTHER" id="PTHR43622">
    <property type="entry name" value="3-DEHYDROQUINATE SYNTHASE"/>
    <property type="match status" value="1"/>
</dbReference>
<dbReference type="GO" id="GO:0009073">
    <property type="term" value="P:aromatic amino acid family biosynthetic process"/>
    <property type="evidence" value="ECO:0007669"/>
    <property type="project" value="InterPro"/>
</dbReference>
<protein>
    <submittedName>
        <fullName evidence="10">3-dehydroquinate synthase</fullName>
        <ecNumber evidence="10">4.2.3.4</ecNumber>
    </submittedName>
</protein>
<dbReference type="EMBL" id="ACXX02000012">
    <property type="protein sequence ID" value="EGD46588.1"/>
    <property type="molecule type" value="Genomic_DNA"/>
</dbReference>
<evidence type="ECO:0000259" key="9">
    <source>
        <dbReference type="Pfam" id="PF24621"/>
    </source>
</evidence>
<reference evidence="10" key="2">
    <citation type="submission" date="2011-01" db="EMBL/GenBank/DDBJ databases">
        <title>The Non-contiguous Finished genome of Clostridium papyrosolvens.</title>
        <authorList>
            <person name="Lucas S."/>
            <person name="Copeland A."/>
            <person name="Lapidus A."/>
            <person name="Cheng J.-F."/>
            <person name="Goodwin L."/>
            <person name="Pitluck S."/>
            <person name="Misra M."/>
            <person name="Chertkov O."/>
            <person name="Detter J.C."/>
            <person name="Han C."/>
            <person name="Tapia R."/>
            <person name="Land M."/>
            <person name="Hauser L."/>
            <person name="Kyrpides N."/>
            <person name="Ivanova N."/>
            <person name="Pagani I."/>
            <person name="Mouttaki H."/>
            <person name="He Z."/>
            <person name="Zhou J."/>
            <person name="Hemme C.L."/>
            <person name="Woyke T."/>
        </authorList>
    </citation>
    <scope>NUCLEOTIDE SEQUENCE [LARGE SCALE GENOMIC DNA]</scope>
    <source>
        <strain evidence="10">DSM 2782</strain>
    </source>
</reference>
<dbReference type="Gene3D" id="1.20.1090.10">
    <property type="entry name" value="Dehydroquinate synthase-like - alpha domain"/>
    <property type="match status" value="1"/>
</dbReference>
<dbReference type="PANTHER" id="PTHR43622:SF3">
    <property type="entry name" value="2-EPI-5-EPI-VALIOLONE SYNTHASE"/>
    <property type="match status" value="1"/>
</dbReference>
<dbReference type="GO" id="GO:0046872">
    <property type="term" value="F:metal ion binding"/>
    <property type="evidence" value="ECO:0007669"/>
    <property type="project" value="UniProtKB-KW"/>
</dbReference>
<dbReference type="InterPro" id="IPR030960">
    <property type="entry name" value="DHQS/DOIS_N"/>
</dbReference>
<dbReference type="GO" id="GO:0000166">
    <property type="term" value="F:nucleotide binding"/>
    <property type="evidence" value="ECO:0007669"/>
    <property type="project" value="UniProtKB-KW"/>
</dbReference>
<name>F1TFW9_9FIRM</name>
<dbReference type="GO" id="GO:0017000">
    <property type="term" value="P:antibiotic biosynthetic process"/>
    <property type="evidence" value="ECO:0007669"/>
    <property type="project" value="InterPro"/>
</dbReference>
<comment type="cofactor">
    <cofactor evidence="2">
        <name>Co(2+)</name>
        <dbReference type="ChEBI" id="CHEBI:48828"/>
    </cofactor>
</comment>
<dbReference type="SUPFAM" id="SSF56796">
    <property type="entry name" value="Dehydroquinate synthase-like"/>
    <property type="match status" value="1"/>
</dbReference>
<dbReference type="EC" id="4.2.3.4" evidence="10"/>
<dbReference type="Pfam" id="PF01761">
    <property type="entry name" value="DHQ_synthase"/>
    <property type="match status" value="1"/>
</dbReference>
<keyword evidence="7" id="KW-0170">Cobalt</keyword>
<organism evidence="10 11">
    <name type="scientific">Ruminiclostridium papyrosolvens DSM 2782</name>
    <dbReference type="NCBI Taxonomy" id="588581"/>
    <lineage>
        <taxon>Bacteria</taxon>
        <taxon>Bacillati</taxon>
        <taxon>Bacillota</taxon>
        <taxon>Clostridia</taxon>
        <taxon>Eubacteriales</taxon>
        <taxon>Oscillospiraceae</taxon>
        <taxon>Ruminiclostridium</taxon>
    </lineage>
</organism>
<dbReference type="CDD" id="cd08199">
    <property type="entry name" value="EEVS"/>
    <property type="match status" value="1"/>
</dbReference>
<keyword evidence="6 10" id="KW-0456">Lyase</keyword>
<evidence type="ECO:0000256" key="3">
    <source>
        <dbReference type="ARBA" id="ARBA00022723"/>
    </source>
</evidence>
<evidence type="ECO:0000256" key="2">
    <source>
        <dbReference type="ARBA" id="ARBA00001941"/>
    </source>
</evidence>
<dbReference type="InterPro" id="IPR030963">
    <property type="entry name" value="DHQ_synth_fam"/>
</dbReference>
<dbReference type="PIRSF" id="PIRSF001455">
    <property type="entry name" value="DHQ_synth"/>
    <property type="match status" value="1"/>
</dbReference>
<accession>F1TFW9</accession>
<dbReference type="OrthoDB" id="9806583at2"/>
<reference evidence="10" key="1">
    <citation type="submission" date="2009-07" db="EMBL/GenBank/DDBJ databases">
        <authorList>
            <consortium name="US DOE Joint Genome Institute (JGI-PGF)"/>
            <person name="Lucas S."/>
            <person name="Copeland A."/>
            <person name="Lapidus A."/>
            <person name="Glavina del Rio T."/>
            <person name="Tice H."/>
            <person name="Bruce D."/>
            <person name="Goodwin L."/>
            <person name="Pitluck S."/>
            <person name="Larimer F."/>
            <person name="Land M.L."/>
            <person name="Mouttaki H."/>
            <person name="He Z."/>
            <person name="Zhou J."/>
            <person name="Hemme C.L."/>
        </authorList>
    </citation>
    <scope>NUCLEOTIDE SEQUENCE [LARGE SCALE GENOMIC DNA]</scope>
    <source>
        <strain evidence="10">DSM 2782</strain>
    </source>
</reference>
<dbReference type="Proteomes" id="UP000003860">
    <property type="component" value="Unassembled WGS sequence"/>
</dbReference>
<keyword evidence="3" id="KW-0479">Metal-binding</keyword>
<evidence type="ECO:0000256" key="7">
    <source>
        <dbReference type="ARBA" id="ARBA00023285"/>
    </source>
</evidence>
<dbReference type="STRING" id="588581.Cpap_0968"/>
<evidence type="ECO:0000259" key="8">
    <source>
        <dbReference type="Pfam" id="PF01761"/>
    </source>
</evidence>
<evidence type="ECO:0000256" key="4">
    <source>
        <dbReference type="ARBA" id="ARBA00022741"/>
    </source>
</evidence>
<dbReference type="InterPro" id="IPR056179">
    <property type="entry name" value="DHQS_C"/>
</dbReference>
<feature type="domain" description="3-dehydroquinate synthase N-terminal" evidence="8">
    <location>
        <begin position="80"/>
        <end position="190"/>
    </location>
</feature>
<dbReference type="GO" id="GO:0003856">
    <property type="term" value="F:3-dehydroquinate synthase activity"/>
    <property type="evidence" value="ECO:0007669"/>
    <property type="project" value="UniProtKB-EC"/>
</dbReference>
<feature type="domain" description="3-dehydroquinate synthase C-terminal" evidence="9">
    <location>
        <begin position="193"/>
        <end position="321"/>
    </location>
</feature>
<proteinExistence type="predicted"/>
<evidence type="ECO:0000256" key="6">
    <source>
        <dbReference type="ARBA" id="ARBA00023239"/>
    </source>
</evidence>
<dbReference type="Gene3D" id="3.40.50.1970">
    <property type="match status" value="1"/>
</dbReference>
<keyword evidence="11" id="KW-1185">Reference proteome</keyword>
<dbReference type="eggNOG" id="COG0337">
    <property type="taxonomic scope" value="Bacteria"/>
</dbReference>
<dbReference type="RefSeq" id="WP_004620978.1">
    <property type="nucleotide sequence ID" value="NZ_ACXX02000012.1"/>
</dbReference>
<gene>
    <name evidence="10" type="ORF">Cpap_0968</name>
</gene>
<dbReference type="AlphaFoldDB" id="F1TFW9"/>
<evidence type="ECO:0000313" key="10">
    <source>
        <dbReference type="EMBL" id="EGD46588.1"/>
    </source>
</evidence>
<evidence type="ECO:0000256" key="1">
    <source>
        <dbReference type="ARBA" id="ARBA00001911"/>
    </source>
</evidence>
<dbReference type="Pfam" id="PF24621">
    <property type="entry name" value="DHQS_C"/>
    <property type="match status" value="1"/>
</dbReference>
<evidence type="ECO:0000256" key="5">
    <source>
        <dbReference type="ARBA" id="ARBA00023027"/>
    </source>
</evidence>
<comment type="caution">
    <text evidence="10">The sequence shown here is derived from an EMBL/GenBank/DDBJ whole genome shotgun (WGS) entry which is preliminary data.</text>
</comment>
<dbReference type="InterPro" id="IPR035872">
    <property type="entry name" value="EEVS-like"/>
</dbReference>